<dbReference type="InterPro" id="IPR016170">
    <property type="entry name" value="Cytok_DH_C_sf"/>
</dbReference>
<accession>A0A4Y3RCN6</accession>
<evidence type="ECO:0000256" key="1">
    <source>
        <dbReference type="ARBA" id="ARBA00008000"/>
    </source>
</evidence>
<evidence type="ECO:0000256" key="3">
    <source>
        <dbReference type="ARBA" id="ARBA00022827"/>
    </source>
</evidence>
<dbReference type="PANTHER" id="PTHR11748:SF111">
    <property type="entry name" value="D-LACTATE DEHYDROGENASE, MITOCHONDRIAL-RELATED"/>
    <property type="match status" value="1"/>
</dbReference>
<dbReference type="Pfam" id="PF01565">
    <property type="entry name" value="FAD_binding_4"/>
    <property type="match status" value="1"/>
</dbReference>
<sequence length="510" mass="54019">MTEQSRAVDATTTPDAASTPPTSGNPALRKALDAAARILGEDRVLRPENDERATRLLGPNASLFRTRRVAAVLRPATAGQVPELVELFAGDTGSGSLHVVSTGRNWGLGSREPADDDAVVLDLGGLDKVRELDLEAGWAVVEPGVTQGHLSRLLAHTPRLVNVTVSAAATSVLGNALDRGVGLRGQRTDDLAGLEVVLPDGETVRVGWWPTEDRTAPVYPHGLGPSPLPLFVQSSLGVVTAAVIRLAPRPEALRVVRLDFPQSALSAATDAVRRWVAQGLTRGVPRIYDPAAARSYGGTEGEFLVHLPVDGTAEAVEALTGILTAEARRSGLFTQVTATEAIDPAHPNHEVARLVERGYAGDPDIADVLFRAKMGVPADRVDAEAGFVFFLPLLPFTGADVSRADGLLREAAAATGTRLSATLHLLGPDLIDCVVAMKFPREGDAPERAHRALDLLHTSFADAGYAPYRLDVDHAHRRDALAADPGALALTRRLKAVLDPNNAIAPGRYR</sequence>
<dbReference type="InterPro" id="IPR006094">
    <property type="entry name" value="Oxid_FAD_bind_N"/>
</dbReference>
<dbReference type="InterPro" id="IPR036318">
    <property type="entry name" value="FAD-bd_PCMH-like_sf"/>
</dbReference>
<dbReference type="Gene3D" id="3.30.465.10">
    <property type="match status" value="1"/>
</dbReference>
<dbReference type="PROSITE" id="PS51387">
    <property type="entry name" value="FAD_PCMH"/>
    <property type="match status" value="1"/>
</dbReference>
<dbReference type="Gene3D" id="3.30.43.10">
    <property type="entry name" value="Uridine Diphospho-n-acetylenolpyruvylglucosamine Reductase, domain 2"/>
    <property type="match status" value="1"/>
</dbReference>
<feature type="compositionally biased region" description="Low complexity" evidence="5">
    <location>
        <begin position="9"/>
        <end position="22"/>
    </location>
</feature>
<comment type="similarity">
    <text evidence="1">Belongs to the FAD-binding oxidoreductase/transferase type 4 family.</text>
</comment>
<organism evidence="7 8">
    <name type="scientific">Streptomyces gardneri</name>
    <dbReference type="NCBI Taxonomy" id="66892"/>
    <lineage>
        <taxon>Bacteria</taxon>
        <taxon>Bacillati</taxon>
        <taxon>Actinomycetota</taxon>
        <taxon>Actinomycetes</taxon>
        <taxon>Kitasatosporales</taxon>
        <taxon>Streptomycetaceae</taxon>
        <taxon>Streptomyces</taxon>
    </lineage>
</organism>
<keyword evidence="4" id="KW-0560">Oxidoreductase</keyword>
<dbReference type="SUPFAM" id="SSF56176">
    <property type="entry name" value="FAD-binding/transporter-associated domain-like"/>
    <property type="match status" value="1"/>
</dbReference>
<dbReference type="GO" id="GO:0004458">
    <property type="term" value="F:D-lactate dehydrogenase (cytochrome) activity"/>
    <property type="evidence" value="ECO:0007669"/>
    <property type="project" value="TreeGrafter"/>
</dbReference>
<reference evidence="7 8" key="1">
    <citation type="submission" date="2019-06" db="EMBL/GenBank/DDBJ databases">
        <title>Whole genome shotgun sequence of Streptomyces gardneri NBRC 12865.</title>
        <authorList>
            <person name="Hosoyama A."/>
            <person name="Uohara A."/>
            <person name="Ohji S."/>
            <person name="Ichikawa N."/>
        </authorList>
    </citation>
    <scope>NUCLEOTIDE SEQUENCE [LARGE SCALE GENOMIC DNA]</scope>
    <source>
        <strain evidence="7 8">NBRC 12865</strain>
    </source>
</reference>
<keyword evidence="2" id="KW-0285">Flavoprotein</keyword>
<keyword evidence="3" id="KW-0274">FAD</keyword>
<dbReference type="AlphaFoldDB" id="A0A4Y3RCN6"/>
<dbReference type="GO" id="GO:0008720">
    <property type="term" value="F:D-lactate dehydrogenase (NAD+) activity"/>
    <property type="evidence" value="ECO:0007669"/>
    <property type="project" value="TreeGrafter"/>
</dbReference>
<dbReference type="GO" id="GO:0071949">
    <property type="term" value="F:FAD binding"/>
    <property type="evidence" value="ECO:0007669"/>
    <property type="project" value="InterPro"/>
</dbReference>
<feature type="region of interest" description="Disordered" evidence="5">
    <location>
        <begin position="1"/>
        <end position="28"/>
    </location>
</feature>
<comment type="caution">
    <text evidence="7">The sequence shown here is derived from an EMBL/GenBank/DDBJ whole genome shotgun (WGS) entry which is preliminary data.</text>
</comment>
<dbReference type="InterPro" id="IPR016169">
    <property type="entry name" value="FAD-bd_PCMH_sub2"/>
</dbReference>
<dbReference type="Gene3D" id="3.40.462.10">
    <property type="entry name" value="FAD-linked oxidases, C-terminal domain"/>
    <property type="match status" value="1"/>
</dbReference>
<evidence type="ECO:0000256" key="2">
    <source>
        <dbReference type="ARBA" id="ARBA00022630"/>
    </source>
</evidence>
<evidence type="ECO:0000256" key="4">
    <source>
        <dbReference type="ARBA" id="ARBA00023002"/>
    </source>
</evidence>
<name>A0A4Y3RCN6_9ACTN</name>
<evidence type="ECO:0000259" key="6">
    <source>
        <dbReference type="PROSITE" id="PS51387"/>
    </source>
</evidence>
<keyword evidence="8" id="KW-1185">Reference proteome</keyword>
<gene>
    <name evidence="7" type="ORF">SGA01_07140</name>
</gene>
<dbReference type="Proteomes" id="UP000315226">
    <property type="component" value="Unassembled WGS sequence"/>
</dbReference>
<protein>
    <submittedName>
        <fullName evidence="7">4-cresol dehydrogenase</fullName>
    </submittedName>
</protein>
<evidence type="ECO:0000313" key="8">
    <source>
        <dbReference type="Proteomes" id="UP000315226"/>
    </source>
</evidence>
<dbReference type="InterPro" id="IPR016164">
    <property type="entry name" value="FAD-linked_Oxase-like_C"/>
</dbReference>
<dbReference type="PANTHER" id="PTHR11748">
    <property type="entry name" value="D-LACTATE DEHYDROGENASE"/>
    <property type="match status" value="1"/>
</dbReference>
<proteinExistence type="inferred from homology"/>
<dbReference type="InterPro" id="IPR016167">
    <property type="entry name" value="FAD-bd_PCMH_sub1"/>
</dbReference>
<feature type="domain" description="FAD-binding PCMH-type" evidence="6">
    <location>
        <begin position="64"/>
        <end position="249"/>
    </location>
</feature>
<dbReference type="RefSeq" id="WP_176602599.1">
    <property type="nucleotide sequence ID" value="NZ_BJMN01000005.1"/>
</dbReference>
<evidence type="ECO:0000313" key="7">
    <source>
        <dbReference type="EMBL" id="GEB55109.1"/>
    </source>
</evidence>
<dbReference type="GO" id="GO:1903457">
    <property type="term" value="P:lactate catabolic process"/>
    <property type="evidence" value="ECO:0007669"/>
    <property type="project" value="TreeGrafter"/>
</dbReference>
<evidence type="ECO:0000256" key="5">
    <source>
        <dbReference type="SAM" id="MobiDB-lite"/>
    </source>
</evidence>
<dbReference type="InterPro" id="IPR016166">
    <property type="entry name" value="FAD-bd_PCMH"/>
</dbReference>
<dbReference type="EMBL" id="BJMN01000005">
    <property type="protein sequence ID" value="GEB55109.1"/>
    <property type="molecule type" value="Genomic_DNA"/>
</dbReference>
<dbReference type="SUPFAM" id="SSF55103">
    <property type="entry name" value="FAD-linked oxidases, C-terminal domain"/>
    <property type="match status" value="1"/>
</dbReference>